<evidence type="ECO:0000313" key="2">
    <source>
        <dbReference type="Proteomes" id="UP000030762"/>
    </source>
</evidence>
<proteinExistence type="predicted"/>
<dbReference type="InterPro" id="IPR013211">
    <property type="entry name" value="LVIVD"/>
</dbReference>
<reference evidence="1 2" key="1">
    <citation type="submission" date="2012-04" db="EMBL/GenBank/DDBJ databases">
        <title>The Genome Sequence of Saprolegnia declina VS20.</title>
        <authorList>
            <consortium name="The Broad Institute Genome Sequencing Platform"/>
            <person name="Russ C."/>
            <person name="Nusbaum C."/>
            <person name="Tyler B."/>
            <person name="van West P."/>
            <person name="Dieguez-Uribeondo J."/>
            <person name="de Bruijn I."/>
            <person name="Tripathy S."/>
            <person name="Jiang R."/>
            <person name="Young S.K."/>
            <person name="Zeng Q."/>
            <person name="Gargeya S."/>
            <person name="Fitzgerald M."/>
            <person name="Haas B."/>
            <person name="Abouelleil A."/>
            <person name="Alvarado L."/>
            <person name="Arachchi H.M."/>
            <person name="Berlin A."/>
            <person name="Chapman S.B."/>
            <person name="Goldberg J."/>
            <person name="Griggs A."/>
            <person name="Gujja S."/>
            <person name="Hansen M."/>
            <person name="Howarth C."/>
            <person name="Imamovic A."/>
            <person name="Larimer J."/>
            <person name="McCowen C."/>
            <person name="Montmayeur A."/>
            <person name="Murphy C."/>
            <person name="Neiman D."/>
            <person name="Pearson M."/>
            <person name="Priest M."/>
            <person name="Roberts A."/>
            <person name="Saif S."/>
            <person name="Shea T."/>
            <person name="Sisk P."/>
            <person name="Sykes S."/>
            <person name="Wortman J."/>
            <person name="Nusbaum C."/>
            <person name="Birren B."/>
        </authorList>
    </citation>
    <scope>NUCLEOTIDE SEQUENCE [LARGE SCALE GENOMIC DNA]</scope>
    <source>
        <strain evidence="1 2">VS20</strain>
    </source>
</reference>
<protein>
    <submittedName>
        <fullName evidence="1">Uncharacterized protein</fullName>
    </submittedName>
</protein>
<sequence length="361" mass="38779">MTSYVTMEPSARAQLKSACALISQWPEALKLPVLKTSRVKWARIEAMGSITKAFISLGQMGMFVLDVTVPEQPAVLAELFDGHGGMALKHFCMAKRIVFTACGKAGLRIFTNIDTNIDEIGALVHARYAAKCVAVQGDIALVTFGRAGVRTLDVANPSSPVELGGFKVDDHEARFVLLSDGWGFVSFGHAGVRVLDVTNAAEPAEIAAFTHGAFDARHMALAGSLLFVAFSYGGLQVFNVANPCAPELLCSHPFPGYAAEHVVVRDSFVYVAIGSGGLRILRVHNRRTNEVDLRLVGSYVAADVDVTSLDVTLDCVAFLCTRKAGLVILDVRDPGAITRIGQFSPPQFRRHALCAHPCPVQ</sequence>
<dbReference type="RefSeq" id="XP_008617614.1">
    <property type="nucleotide sequence ID" value="XM_008619392.1"/>
</dbReference>
<keyword evidence="2" id="KW-1185">Reference proteome</keyword>
<dbReference type="EMBL" id="JH767189">
    <property type="protein sequence ID" value="EQC28975.1"/>
    <property type="molecule type" value="Genomic_DNA"/>
</dbReference>
<dbReference type="AlphaFoldDB" id="T0Q6B4"/>
<dbReference type="OrthoDB" id="58528at2759"/>
<dbReference type="OMA" id="ANPCAPE"/>
<dbReference type="Pfam" id="PF08309">
    <property type="entry name" value="LVIVD"/>
    <property type="match status" value="3"/>
</dbReference>
<organism evidence="1 2">
    <name type="scientific">Saprolegnia diclina (strain VS20)</name>
    <dbReference type="NCBI Taxonomy" id="1156394"/>
    <lineage>
        <taxon>Eukaryota</taxon>
        <taxon>Sar</taxon>
        <taxon>Stramenopiles</taxon>
        <taxon>Oomycota</taxon>
        <taxon>Saprolegniomycetes</taxon>
        <taxon>Saprolegniales</taxon>
        <taxon>Saprolegniaceae</taxon>
        <taxon>Saprolegnia</taxon>
    </lineage>
</organism>
<accession>T0Q6B4</accession>
<dbReference type="GeneID" id="19954039"/>
<dbReference type="VEuPathDB" id="FungiDB:SDRG_13312"/>
<dbReference type="Proteomes" id="UP000030762">
    <property type="component" value="Unassembled WGS sequence"/>
</dbReference>
<gene>
    <name evidence="1" type="ORF">SDRG_13312</name>
</gene>
<name>T0Q6B4_SAPDV</name>
<evidence type="ECO:0000313" key="1">
    <source>
        <dbReference type="EMBL" id="EQC28975.1"/>
    </source>
</evidence>
<dbReference type="InParanoid" id="T0Q6B4"/>
<dbReference type="SUPFAM" id="SSF63829">
    <property type="entry name" value="Calcium-dependent phosphotriesterase"/>
    <property type="match status" value="1"/>
</dbReference>